<dbReference type="AlphaFoldDB" id="A0A7X4K8X1"/>
<dbReference type="SMART" id="SM00530">
    <property type="entry name" value="HTH_XRE"/>
    <property type="match status" value="1"/>
</dbReference>
<name>A0A7X4K8X1_9BURK</name>
<keyword evidence="3" id="KW-1185">Reference proteome</keyword>
<comment type="caution">
    <text evidence="2">The sequence shown here is derived from an EMBL/GenBank/DDBJ whole genome shotgun (WGS) entry which is preliminary data.</text>
</comment>
<dbReference type="Gene3D" id="1.10.260.40">
    <property type="entry name" value="lambda repressor-like DNA-binding domains"/>
    <property type="match status" value="1"/>
</dbReference>
<feature type="domain" description="HTH cro/C1-type" evidence="1">
    <location>
        <begin position="20"/>
        <end position="64"/>
    </location>
</feature>
<dbReference type="GO" id="GO:0003677">
    <property type="term" value="F:DNA binding"/>
    <property type="evidence" value="ECO:0007669"/>
    <property type="project" value="InterPro"/>
</dbReference>
<evidence type="ECO:0000313" key="3">
    <source>
        <dbReference type="Proteomes" id="UP000450012"/>
    </source>
</evidence>
<dbReference type="CDD" id="cd00093">
    <property type="entry name" value="HTH_XRE"/>
    <property type="match status" value="1"/>
</dbReference>
<accession>A0A7X4K8X1</accession>
<organism evidence="2 3">
    <name type="scientific">Duganella rivi</name>
    <dbReference type="NCBI Taxonomy" id="2666083"/>
    <lineage>
        <taxon>Bacteria</taxon>
        <taxon>Pseudomonadati</taxon>
        <taxon>Pseudomonadota</taxon>
        <taxon>Betaproteobacteria</taxon>
        <taxon>Burkholderiales</taxon>
        <taxon>Oxalobacteraceae</taxon>
        <taxon>Telluria group</taxon>
        <taxon>Duganella</taxon>
    </lineage>
</organism>
<dbReference type="InterPro" id="IPR001387">
    <property type="entry name" value="Cro/C1-type_HTH"/>
</dbReference>
<gene>
    <name evidence="2" type="ORF">GTP45_01210</name>
</gene>
<dbReference type="InterPro" id="IPR010982">
    <property type="entry name" value="Lambda_DNA-bd_dom_sf"/>
</dbReference>
<sequence>MKQLFRQWQATRKQSGLPSSQEAAAELLGFGQSAVAQYLNGKIPLNVEAGVKFVELLGVELSAFSTDLAKQAGRLAGSVRTAAEPDFLAISKGTRPTAVIAETKPYSPLPPQLQAQVFLGHLDEREAALIHRYRMATTKGKQLVEDMADAVEKEELFVVHHETQSK</sequence>
<protein>
    <submittedName>
        <fullName evidence="2">Helix-turn-helix domain-containing protein</fullName>
    </submittedName>
</protein>
<dbReference type="PROSITE" id="PS50943">
    <property type="entry name" value="HTH_CROC1"/>
    <property type="match status" value="1"/>
</dbReference>
<dbReference type="EMBL" id="WWCK01000001">
    <property type="protein sequence ID" value="MYM65451.1"/>
    <property type="molecule type" value="Genomic_DNA"/>
</dbReference>
<dbReference type="Pfam" id="PF01381">
    <property type="entry name" value="HTH_3"/>
    <property type="match status" value="1"/>
</dbReference>
<evidence type="ECO:0000259" key="1">
    <source>
        <dbReference type="PROSITE" id="PS50943"/>
    </source>
</evidence>
<dbReference type="Proteomes" id="UP000450012">
    <property type="component" value="Unassembled WGS sequence"/>
</dbReference>
<dbReference type="SUPFAM" id="SSF47413">
    <property type="entry name" value="lambda repressor-like DNA-binding domains"/>
    <property type="match status" value="1"/>
</dbReference>
<proteinExistence type="predicted"/>
<reference evidence="2 3" key="1">
    <citation type="submission" date="2019-12" db="EMBL/GenBank/DDBJ databases">
        <title>Novel species isolated from a subtropical stream in China.</title>
        <authorList>
            <person name="Lu H."/>
        </authorList>
    </citation>
    <scope>NUCLEOTIDE SEQUENCE [LARGE SCALE GENOMIC DNA]</scope>
    <source>
        <strain evidence="2 3">FT55W</strain>
    </source>
</reference>
<evidence type="ECO:0000313" key="2">
    <source>
        <dbReference type="EMBL" id="MYM65451.1"/>
    </source>
</evidence>